<keyword evidence="8" id="KW-0350">Heme biosynthesis</keyword>
<dbReference type="STRING" id="946362.F2ULD5"/>
<keyword evidence="9 12" id="KW-0472">Membrane</keyword>
<comment type="cofactor">
    <cofactor evidence="1">
        <name>heme b</name>
        <dbReference type="ChEBI" id="CHEBI:60344"/>
    </cofactor>
</comment>
<keyword evidence="3 12" id="KW-0812">Transmembrane</keyword>
<dbReference type="FunCoup" id="F2ULD5">
    <property type="interactions" value="1468"/>
</dbReference>
<keyword evidence="14" id="KW-1185">Reference proteome</keyword>
<dbReference type="Proteomes" id="UP000007799">
    <property type="component" value="Unassembled WGS sequence"/>
</dbReference>
<keyword evidence="7" id="KW-0408">Iron</keyword>
<feature type="transmembrane region" description="Helical" evidence="12">
    <location>
        <begin position="291"/>
        <end position="315"/>
    </location>
</feature>
<accession>F2ULD5</accession>
<dbReference type="eggNOG" id="KOG2725">
    <property type="taxonomic scope" value="Eukaryota"/>
</dbReference>
<dbReference type="PANTHER" id="PTHR23289">
    <property type="entry name" value="CYTOCHROME C OXIDASE ASSEMBLY PROTEIN COX15"/>
    <property type="match status" value="1"/>
</dbReference>
<dbReference type="AlphaFoldDB" id="F2ULD5"/>
<evidence type="ECO:0000256" key="2">
    <source>
        <dbReference type="ARBA" id="ARBA00004141"/>
    </source>
</evidence>
<dbReference type="GO" id="GO:0005743">
    <property type="term" value="C:mitochondrial inner membrane"/>
    <property type="evidence" value="ECO:0007669"/>
    <property type="project" value="TreeGrafter"/>
</dbReference>
<feature type="transmembrane region" description="Helical" evidence="12">
    <location>
        <begin position="208"/>
        <end position="226"/>
    </location>
</feature>
<organism evidence="14">
    <name type="scientific">Salpingoeca rosetta (strain ATCC 50818 / BSB-021)</name>
    <dbReference type="NCBI Taxonomy" id="946362"/>
    <lineage>
        <taxon>Eukaryota</taxon>
        <taxon>Choanoflagellata</taxon>
        <taxon>Craspedida</taxon>
        <taxon>Salpingoecidae</taxon>
        <taxon>Salpingoeca</taxon>
    </lineage>
</organism>
<dbReference type="EMBL" id="GL832980">
    <property type="protein sequence ID" value="EGD77934.1"/>
    <property type="molecule type" value="Genomic_DNA"/>
</dbReference>
<dbReference type="PANTHER" id="PTHR23289:SF2">
    <property type="entry name" value="CYTOCHROME C OXIDASE ASSEMBLY PROTEIN COX15 HOMOLOG"/>
    <property type="match status" value="1"/>
</dbReference>
<dbReference type="RefSeq" id="XP_004989997.1">
    <property type="nucleotide sequence ID" value="XM_004989940.1"/>
</dbReference>
<dbReference type="GO" id="GO:0046872">
    <property type="term" value="F:metal ion binding"/>
    <property type="evidence" value="ECO:0007669"/>
    <property type="project" value="UniProtKB-KW"/>
</dbReference>
<dbReference type="GO" id="GO:0006784">
    <property type="term" value="P:heme A biosynthetic process"/>
    <property type="evidence" value="ECO:0007669"/>
    <property type="project" value="InterPro"/>
</dbReference>
<evidence type="ECO:0000256" key="6">
    <source>
        <dbReference type="ARBA" id="ARBA00023002"/>
    </source>
</evidence>
<dbReference type="OrthoDB" id="1726137at2759"/>
<dbReference type="HAMAP" id="MF_01665">
    <property type="entry name" value="HemeA_synth_type2"/>
    <property type="match status" value="1"/>
</dbReference>
<dbReference type="GO" id="GO:0120547">
    <property type="term" value="F:heme A synthase activity"/>
    <property type="evidence" value="ECO:0007669"/>
    <property type="project" value="UniProtKB-EC"/>
</dbReference>
<sequence>MLAARNVVSWLAARAAPAMQAGLRRGVAVSISARCQSTACRRHVVATLRRHLHSNTRSSVGTRVQSGVLANTAVRAAEFSSTTGAAMDASQRTIGVWLLGTTGLIFGAVVLGGVTRLTESGLSMVKWHPIKGMRPPVSEEEWIEEFECYKQYPEYKYSNGMSLEDFKRIFYMEYAHRMWGRLIGVAFAVPAIAFWLRGRIRQQYKPVVLAMGGLLGFQGVLGWIMVKSGLDYDPEGKHVPRVSHYRLAAHLGSAFLLYIVTLWTGLSHILPERTFKETPRALFKLKRYAHMVGGLVFITALSGAFVAGLDAGLLYNEFPLMGGRWVPSDLLALSPTWTNFFDNPTTVQFDHRILGVTTGLSVLALWAKARKLPLHGRARLAINAMLGMVSVQVSLGIATLLYFVPTPLAATHQAGSLTLLTFAVWFMHELRRLKLNKMPK</sequence>
<protein>
    <recommendedName>
        <fullName evidence="15">Cytochrome c oxidase assembly protein COX15</fullName>
    </recommendedName>
</protein>
<evidence type="ECO:0000313" key="13">
    <source>
        <dbReference type="EMBL" id="EGD77934.1"/>
    </source>
</evidence>
<keyword evidence="4" id="KW-0479">Metal-binding</keyword>
<evidence type="ECO:0000256" key="9">
    <source>
        <dbReference type="ARBA" id="ARBA00023136"/>
    </source>
</evidence>
<keyword evidence="6" id="KW-0560">Oxidoreductase</keyword>
<feature type="transmembrane region" description="Helical" evidence="12">
    <location>
        <begin position="94"/>
        <end position="114"/>
    </location>
</feature>
<evidence type="ECO:0000256" key="1">
    <source>
        <dbReference type="ARBA" id="ARBA00001970"/>
    </source>
</evidence>
<feature type="transmembrane region" description="Helical" evidence="12">
    <location>
        <begin position="380"/>
        <end position="404"/>
    </location>
</feature>
<dbReference type="InParanoid" id="F2ULD5"/>
<evidence type="ECO:0000256" key="3">
    <source>
        <dbReference type="ARBA" id="ARBA00022692"/>
    </source>
</evidence>
<dbReference type="OMA" id="AFVCYSW"/>
<feature type="transmembrane region" description="Helical" evidence="12">
    <location>
        <begin position="351"/>
        <end position="368"/>
    </location>
</feature>
<feature type="transmembrane region" description="Helical" evidence="12">
    <location>
        <begin position="246"/>
        <end position="270"/>
    </location>
</feature>
<dbReference type="InterPro" id="IPR023754">
    <property type="entry name" value="HemeA_Synthase_type2"/>
</dbReference>
<evidence type="ECO:0000313" key="14">
    <source>
        <dbReference type="Proteomes" id="UP000007799"/>
    </source>
</evidence>
<evidence type="ECO:0000256" key="7">
    <source>
        <dbReference type="ARBA" id="ARBA00023004"/>
    </source>
</evidence>
<evidence type="ECO:0000256" key="8">
    <source>
        <dbReference type="ARBA" id="ARBA00023133"/>
    </source>
</evidence>
<reference evidence="13" key="1">
    <citation type="submission" date="2009-08" db="EMBL/GenBank/DDBJ databases">
        <title>Annotation of Salpingoeca rosetta.</title>
        <authorList>
            <consortium name="The Broad Institute Genome Sequencing Platform"/>
            <person name="Russ C."/>
            <person name="Cuomo C."/>
            <person name="Burger G."/>
            <person name="Gray M.W."/>
            <person name="Holland P.W.H."/>
            <person name="King N."/>
            <person name="Lang F.B.F."/>
            <person name="Roger A.J."/>
            <person name="Ruiz-Trillo I."/>
            <person name="Young S.K."/>
            <person name="Zeng Q."/>
            <person name="Gargeya S."/>
            <person name="Alvarado L."/>
            <person name="Berlin A."/>
            <person name="Chapman S.B."/>
            <person name="Chen Z."/>
            <person name="Freedman E."/>
            <person name="Gellesch M."/>
            <person name="Goldberg J."/>
            <person name="Griggs A."/>
            <person name="Gujja S."/>
            <person name="Heilman E."/>
            <person name="Heiman D."/>
            <person name="Howarth C."/>
            <person name="Mehta T."/>
            <person name="Neiman D."/>
            <person name="Pearson M."/>
            <person name="Roberts A."/>
            <person name="Saif S."/>
            <person name="Shea T."/>
            <person name="Shenoy N."/>
            <person name="Sisk P."/>
            <person name="Stolte C."/>
            <person name="Sykes S."/>
            <person name="White J."/>
            <person name="Yandava C."/>
            <person name="Haas B."/>
            <person name="Nusbaum C."/>
            <person name="Birren B."/>
        </authorList>
    </citation>
    <scope>NUCLEOTIDE SEQUENCE [LARGE SCALE GENOMIC DNA]</scope>
    <source>
        <strain evidence="13">ATCC 50818</strain>
    </source>
</reference>
<proteinExistence type="inferred from homology"/>
<evidence type="ECO:0000256" key="11">
    <source>
        <dbReference type="ARBA" id="ARBA00048044"/>
    </source>
</evidence>
<evidence type="ECO:0000256" key="5">
    <source>
        <dbReference type="ARBA" id="ARBA00022989"/>
    </source>
</evidence>
<dbReference type="GeneID" id="16070550"/>
<dbReference type="Pfam" id="PF02628">
    <property type="entry name" value="COX15-CtaA"/>
    <property type="match status" value="1"/>
</dbReference>
<gene>
    <name evidence="13" type="ORF">PTSG_09569</name>
</gene>
<evidence type="ECO:0008006" key="15">
    <source>
        <dbReference type="Google" id="ProtNLM"/>
    </source>
</evidence>
<feature type="transmembrane region" description="Helical" evidence="12">
    <location>
        <begin position="178"/>
        <end position="196"/>
    </location>
</feature>
<comment type="pathway">
    <text evidence="10">Porphyrin-containing compound metabolism; heme A biosynthesis; heme A from heme O: step 1/1.</text>
</comment>
<dbReference type="InterPro" id="IPR003780">
    <property type="entry name" value="COX15/CtaA_fam"/>
</dbReference>
<comment type="subcellular location">
    <subcellularLocation>
        <location evidence="2">Membrane</location>
        <topology evidence="2">Multi-pass membrane protein</topology>
    </subcellularLocation>
</comment>
<evidence type="ECO:0000256" key="4">
    <source>
        <dbReference type="ARBA" id="ARBA00022723"/>
    </source>
</evidence>
<keyword evidence="5 12" id="KW-1133">Transmembrane helix</keyword>
<evidence type="ECO:0000256" key="10">
    <source>
        <dbReference type="ARBA" id="ARBA00044501"/>
    </source>
</evidence>
<comment type="catalytic activity">
    <reaction evidence="11">
        <text>Fe(II)-heme o + 2 A + H2O = Fe(II)-heme a + 2 AH2</text>
        <dbReference type="Rhea" id="RHEA:63388"/>
        <dbReference type="ChEBI" id="CHEBI:13193"/>
        <dbReference type="ChEBI" id="CHEBI:15377"/>
        <dbReference type="ChEBI" id="CHEBI:17499"/>
        <dbReference type="ChEBI" id="CHEBI:60530"/>
        <dbReference type="ChEBI" id="CHEBI:61715"/>
        <dbReference type="EC" id="1.17.99.9"/>
    </reaction>
    <physiologicalReaction direction="left-to-right" evidence="11">
        <dbReference type="Rhea" id="RHEA:63389"/>
    </physiologicalReaction>
</comment>
<feature type="transmembrane region" description="Helical" evidence="12">
    <location>
        <begin position="410"/>
        <end position="428"/>
    </location>
</feature>
<dbReference type="KEGG" id="sre:PTSG_09569"/>
<dbReference type="GO" id="GO:0016653">
    <property type="term" value="F:oxidoreductase activity, acting on NAD(P)H, heme protein as acceptor"/>
    <property type="evidence" value="ECO:0007669"/>
    <property type="project" value="TreeGrafter"/>
</dbReference>
<name>F2ULD5_SALR5</name>
<evidence type="ECO:0000256" key="12">
    <source>
        <dbReference type="SAM" id="Phobius"/>
    </source>
</evidence>